<accession>A0ABM1N0G5</accession>
<dbReference type="GeneID" id="108565400"/>
<organism evidence="1 2">
    <name type="scientific">Nicrophorus vespilloides</name>
    <name type="common">Boreal carrion beetle</name>
    <dbReference type="NCBI Taxonomy" id="110193"/>
    <lineage>
        <taxon>Eukaryota</taxon>
        <taxon>Metazoa</taxon>
        <taxon>Ecdysozoa</taxon>
        <taxon>Arthropoda</taxon>
        <taxon>Hexapoda</taxon>
        <taxon>Insecta</taxon>
        <taxon>Pterygota</taxon>
        <taxon>Neoptera</taxon>
        <taxon>Endopterygota</taxon>
        <taxon>Coleoptera</taxon>
        <taxon>Polyphaga</taxon>
        <taxon>Staphyliniformia</taxon>
        <taxon>Silphidae</taxon>
        <taxon>Nicrophorinae</taxon>
        <taxon>Nicrophorus</taxon>
    </lineage>
</organism>
<keyword evidence="1" id="KW-1185">Reference proteome</keyword>
<proteinExistence type="predicted"/>
<sequence length="280" mass="31482">MLLKMDGQDYEVSSELYAEFDYGTDIKPTNPNNVVSLFAFKDLPISPKADCDGDLDLVRRKADEYPNNIEIEHSKSTLLGLVGLQIWRGALLLADWLIYNGKSIPDGYVLELGSGVGLTSIVAGIYKPVICTDINIGGLLKLIEGNVARNNSMLNHPVKVAELDFTKDLSDEIVEVLPKVKLIIAADVVYDDRLTDAFVQTVEKLLSKVTDKNLCVLVALEKRFVFTMADCETCAPCYEYFKDRLLEMKNVKLELLPTDFPQYFNYDRVKELVLWKISAQ</sequence>
<reference evidence="2" key="1">
    <citation type="submission" date="2025-08" db="UniProtKB">
        <authorList>
            <consortium name="RefSeq"/>
        </authorList>
    </citation>
    <scope>IDENTIFICATION</scope>
    <source>
        <tissue evidence="2">Whole Larva</tissue>
    </source>
</reference>
<dbReference type="InterPro" id="IPR029063">
    <property type="entry name" value="SAM-dependent_MTases_sf"/>
</dbReference>
<dbReference type="Gene3D" id="3.40.50.150">
    <property type="entry name" value="Vaccinia Virus protein VP39"/>
    <property type="match status" value="1"/>
</dbReference>
<dbReference type="RefSeq" id="XP_017780315.1">
    <property type="nucleotide sequence ID" value="XM_017924826.1"/>
</dbReference>
<name>A0ABM1N0G5_NICVS</name>
<dbReference type="InterPro" id="IPR038899">
    <property type="entry name" value="METTL22"/>
</dbReference>
<dbReference type="SUPFAM" id="SSF53335">
    <property type="entry name" value="S-adenosyl-L-methionine-dependent methyltransferases"/>
    <property type="match status" value="1"/>
</dbReference>
<protein>
    <submittedName>
        <fullName evidence="2">Methyltransferase-like protein 22 isoform X1</fullName>
    </submittedName>
</protein>
<dbReference type="PANTHER" id="PTHR23108:SF0">
    <property type="entry name" value="METHYLTRANSFERASE-LIKE PROTEIN 22"/>
    <property type="match status" value="1"/>
</dbReference>
<dbReference type="InterPro" id="IPR019410">
    <property type="entry name" value="Methyltransf_16"/>
</dbReference>
<dbReference type="Pfam" id="PF10294">
    <property type="entry name" value="Methyltransf_16"/>
    <property type="match status" value="1"/>
</dbReference>
<dbReference type="PANTHER" id="PTHR23108">
    <property type="entry name" value="METHYLTRANSFERASE-RELATED"/>
    <property type="match status" value="1"/>
</dbReference>
<evidence type="ECO:0000313" key="2">
    <source>
        <dbReference type="RefSeq" id="XP_017780315.1"/>
    </source>
</evidence>
<gene>
    <name evidence="2" type="primary">LOC108565400</name>
</gene>
<dbReference type="Proteomes" id="UP000695000">
    <property type="component" value="Unplaced"/>
</dbReference>
<evidence type="ECO:0000313" key="1">
    <source>
        <dbReference type="Proteomes" id="UP000695000"/>
    </source>
</evidence>